<dbReference type="GO" id="GO:0046872">
    <property type="term" value="F:metal ion binding"/>
    <property type="evidence" value="ECO:0007669"/>
    <property type="project" value="UniProtKB-UniRule"/>
</dbReference>
<dbReference type="PANTHER" id="PTHR30040">
    <property type="entry name" value="THIAMINE BIOSYNTHESIS LIPOPROTEIN APBE"/>
    <property type="match status" value="1"/>
</dbReference>
<feature type="binding site" evidence="11">
    <location>
        <position position="177"/>
    </location>
    <ligand>
        <name>Mg(2+)</name>
        <dbReference type="ChEBI" id="CHEBI:18420"/>
    </ligand>
</feature>
<evidence type="ECO:0000256" key="6">
    <source>
        <dbReference type="ARBA" id="ARBA00022827"/>
    </source>
</evidence>
<dbReference type="GO" id="GO:0016740">
    <property type="term" value="F:transferase activity"/>
    <property type="evidence" value="ECO:0007669"/>
    <property type="project" value="UniProtKB-UniRule"/>
</dbReference>
<dbReference type="RefSeq" id="WP_302122747.1">
    <property type="nucleotide sequence ID" value="NZ_CP129968.2"/>
</dbReference>
<dbReference type="InterPro" id="IPR024932">
    <property type="entry name" value="ApbE"/>
</dbReference>
<gene>
    <name evidence="13" type="ORF">QYS47_16745</name>
</gene>
<sequence>MTNRTKNSIYSLILIALVAAVWFFRNNDKDEESQEAYIFIAGDAQGTTYNINYLDPKKRNLKNDIDSILHQFDLSLSTYVSNSEIAEFNENDSLTYKSEFFYPVLKKSEEIYKASEGAFDPTVYPLIEAWGFGPKTVDFPDSSKIEDIKQYVGFDLIEFDEKQVIKTKDKVSLDFNAIAQGYSIDVVYDYLKSKGIENMMIELGGELRVAGKNEKGDLWAIGIDDPKQEQNQSSKRVAIIKLENEAISTSGNYRKFFVHEGKKYGHSINPKTGYPIQRDIISATVVAPSCMEADAWSTAFMVTGLEKAKTILKKQKHLKAFFIYEDENGDLKQFSTENLSQNLITE</sequence>
<comment type="catalytic activity">
    <reaction evidence="9 10">
        <text>L-threonyl-[protein] + FAD = FMN-L-threonyl-[protein] + AMP + H(+)</text>
        <dbReference type="Rhea" id="RHEA:36847"/>
        <dbReference type="Rhea" id="RHEA-COMP:11060"/>
        <dbReference type="Rhea" id="RHEA-COMP:11061"/>
        <dbReference type="ChEBI" id="CHEBI:15378"/>
        <dbReference type="ChEBI" id="CHEBI:30013"/>
        <dbReference type="ChEBI" id="CHEBI:57692"/>
        <dbReference type="ChEBI" id="CHEBI:74257"/>
        <dbReference type="ChEBI" id="CHEBI:456215"/>
        <dbReference type="EC" id="2.7.1.180"/>
    </reaction>
</comment>
<feature type="binding site" evidence="11">
    <location>
        <position position="294"/>
    </location>
    <ligand>
        <name>Mg(2+)</name>
        <dbReference type="ChEBI" id="CHEBI:18420"/>
    </ligand>
</feature>
<dbReference type="EMBL" id="CP129968">
    <property type="protein sequence ID" value="WKK79124.1"/>
    <property type="molecule type" value="Genomic_DNA"/>
</dbReference>
<keyword evidence="12" id="KW-0812">Transmembrane</keyword>
<evidence type="ECO:0000256" key="7">
    <source>
        <dbReference type="ARBA" id="ARBA00022842"/>
    </source>
</evidence>
<evidence type="ECO:0000256" key="5">
    <source>
        <dbReference type="ARBA" id="ARBA00022723"/>
    </source>
</evidence>
<evidence type="ECO:0000256" key="3">
    <source>
        <dbReference type="ARBA" id="ARBA00022630"/>
    </source>
</evidence>
<dbReference type="KEGG" id="marp:QYS47_16745"/>
<dbReference type="PANTHER" id="PTHR30040:SF2">
    <property type="entry name" value="FAD:PROTEIN FMN TRANSFERASE"/>
    <property type="match status" value="1"/>
</dbReference>
<dbReference type="Proteomes" id="UP001232019">
    <property type="component" value="Chromosome"/>
</dbReference>
<comment type="similarity">
    <text evidence="10">Belongs to the ApbE family.</text>
</comment>
<keyword evidence="7 10" id="KW-0460">Magnesium</keyword>
<dbReference type="InterPro" id="IPR003374">
    <property type="entry name" value="ApbE-like_sf"/>
</dbReference>
<feature type="binding site" evidence="11">
    <location>
        <position position="298"/>
    </location>
    <ligand>
        <name>Mg(2+)</name>
        <dbReference type="ChEBI" id="CHEBI:18420"/>
    </ligand>
</feature>
<evidence type="ECO:0000256" key="12">
    <source>
        <dbReference type="SAM" id="Phobius"/>
    </source>
</evidence>
<keyword evidence="4 10" id="KW-0808">Transferase</keyword>
<dbReference type="AlphaFoldDB" id="A0AA49J949"/>
<keyword evidence="5 10" id="KW-0479">Metal-binding</keyword>
<keyword evidence="12" id="KW-0472">Membrane</keyword>
<protein>
    <recommendedName>
        <fullName evidence="2 10">FAD:protein FMN transferase</fullName>
        <ecNumber evidence="1 10">2.7.1.180</ecNumber>
    </recommendedName>
    <alternativeName>
        <fullName evidence="8 10">Flavin transferase</fullName>
    </alternativeName>
</protein>
<evidence type="ECO:0000256" key="8">
    <source>
        <dbReference type="ARBA" id="ARBA00031306"/>
    </source>
</evidence>
<keyword evidence="3 10" id="KW-0285">Flavoprotein</keyword>
<evidence type="ECO:0000256" key="9">
    <source>
        <dbReference type="ARBA" id="ARBA00048540"/>
    </source>
</evidence>
<keyword evidence="12" id="KW-1133">Transmembrane helix</keyword>
<organism evidence="13">
    <name type="scientific">Marivirga arenosa</name>
    <dbReference type="NCBI Taxonomy" id="3059076"/>
    <lineage>
        <taxon>Bacteria</taxon>
        <taxon>Pseudomonadati</taxon>
        <taxon>Bacteroidota</taxon>
        <taxon>Cytophagia</taxon>
        <taxon>Cytophagales</taxon>
        <taxon>Marivirgaceae</taxon>
        <taxon>Marivirga</taxon>
    </lineage>
</organism>
<feature type="transmembrane region" description="Helical" evidence="12">
    <location>
        <begin position="7"/>
        <end position="24"/>
    </location>
</feature>
<dbReference type="SUPFAM" id="SSF143631">
    <property type="entry name" value="ApbE-like"/>
    <property type="match status" value="1"/>
</dbReference>
<evidence type="ECO:0000256" key="10">
    <source>
        <dbReference type="PIRNR" id="PIRNR006268"/>
    </source>
</evidence>
<dbReference type="Pfam" id="PF02424">
    <property type="entry name" value="ApbE"/>
    <property type="match status" value="1"/>
</dbReference>
<proteinExistence type="inferred from homology"/>
<evidence type="ECO:0000256" key="4">
    <source>
        <dbReference type="ARBA" id="ARBA00022679"/>
    </source>
</evidence>
<dbReference type="EC" id="2.7.1.180" evidence="1 10"/>
<evidence type="ECO:0000256" key="11">
    <source>
        <dbReference type="PIRSR" id="PIRSR006268-2"/>
    </source>
</evidence>
<keyword evidence="6 10" id="KW-0274">FAD</keyword>
<accession>A0AA49J949</accession>
<evidence type="ECO:0000256" key="2">
    <source>
        <dbReference type="ARBA" id="ARBA00016337"/>
    </source>
</evidence>
<dbReference type="PIRSF" id="PIRSF006268">
    <property type="entry name" value="ApbE"/>
    <property type="match status" value="1"/>
</dbReference>
<evidence type="ECO:0000313" key="13">
    <source>
        <dbReference type="EMBL" id="WKK79124.1"/>
    </source>
</evidence>
<dbReference type="Gene3D" id="3.10.520.10">
    <property type="entry name" value="ApbE-like domains"/>
    <property type="match status" value="1"/>
</dbReference>
<name>A0AA49J949_9BACT</name>
<evidence type="ECO:0000256" key="1">
    <source>
        <dbReference type="ARBA" id="ARBA00011955"/>
    </source>
</evidence>
<comment type="cofactor">
    <cofactor evidence="11">
        <name>Mg(2+)</name>
        <dbReference type="ChEBI" id="CHEBI:18420"/>
    </cofactor>
    <cofactor evidence="11">
        <name>Mn(2+)</name>
        <dbReference type="ChEBI" id="CHEBI:29035"/>
    </cofactor>
    <text evidence="11">Magnesium. Can also use manganese.</text>
</comment>
<reference evidence="13" key="1">
    <citation type="submission" date="2023-08" db="EMBL/GenBank/DDBJ databases">
        <title>Comparative genomics and taxonomic characterization of three novel marine species of genus Marivirga.</title>
        <authorList>
            <person name="Muhammad N."/>
            <person name="Kim S.-G."/>
        </authorList>
    </citation>
    <scope>NUCLEOTIDE SEQUENCE</scope>
    <source>
        <strain evidence="13">BKB1-2</strain>
    </source>
</reference>